<gene>
    <name evidence="2" type="ORF">B0T26DRAFT_702845</name>
</gene>
<evidence type="ECO:0000256" key="1">
    <source>
        <dbReference type="SAM" id="MobiDB-lite"/>
    </source>
</evidence>
<feature type="compositionally biased region" description="Acidic residues" evidence="1">
    <location>
        <begin position="9"/>
        <end position="26"/>
    </location>
</feature>
<dbReference type="AlphaFoldDB" id="A0AA40E0H3"/>
<evidence type="ECO:0000313" key="2">
    <source>
        <dbReference type="EMBL" id="KAK0722480.1"/>
    </source>
</evidence>
<dbReference type="EMBL" id="JAUIRO010000003">
    <property type="protein sequence ID" value="KAK0722480.1"/>
    <property type="molecule type" value="Genomic_DNA"/>
</dbReference>
<evidence type="ECO:0000313" key="3">
    <source>
        <dbReference type="Proteomes" id="UP001172101"/>
    </source>
</evidence>
<sequence>MQTMHLGDDDSGSSSDDELITPDNDTEEKILPKKQALQQLEQLKSKRNEMRNERGRLSKALKPLCKSTKELQKETKHLKFQSKRACVKSRDEYTRAAMRRQFVDGIHERDIETQALAEKDGIDFEVRDYHKMANSLRVFCVSSKTYQLMSGRLDKDDPISGFADFEDTEIPELRRHGLETTRTACVEAYQRFLRELSHILASVREGRYA</sequence>
<reference evidence="2" key="1">
    <citation type="submission" date="2023-06" db="EMBL/GenBank/DDBJ databases">
        <title>Genome-scale phylogeny and comparative genomics of the fungal order Sordariales.</title>
        <authorList>
            <consortium name="Lawrence Berkeley National Laboratory"/>
            <person name="Hensen N."/>
            <person name="Bonometti L."/>
            <person name="Westerberg I."/>
            <person name="Brannstrom I.O."/>
            <person name="Guillou S."/>
            <person name="Cros-Aarteil S."/>
            <person name="Calhoun S."/>
            <person name="Haridas S."/>
            <person name="Kuo A."/>
            <person name="Mondo S."/>
            <person name="Pangilinan J."/>
            <person name="Riley R."/>
            <person name="LaButti K."/>
            <person name="Andreopoulos B."/>
            <person name="Lipzen A."/>
            <person name="Chen C."/>
            <person name="Yanf M."/>
            <person name="Daum C."/>
            <person name="Ng V."/>
            <person name="Clum A."/>
            <person name="Steindorff A."/>
            <person name="Ohm R."/>
            <person name="Martin F."/>
            <person name="Silar P."/>
            <person name="Natvig D."/>
            <person name="Lalanne C."/>
            <person name="Gautier V."/>
            <person name="Ament-velasquez S.L."/>
            <person name="Kruys A."/>
            <person name="Hutchinson M.I."/>
            <person name="Powell A.J."/>
            <person name="Barry K."/>
            <person name="Miller A.N."/>
            <person name="Grigoriev I.V."/>
            <person name="Debuchy R."/>
            <person name="Gladieux P."/>
            <person name="Thoren M.H."/>
            <person name="Johannesson H."/>
        </authorList>
    </citation>
    <scope>NUCLEOTIDE SEQUENCE</scope>
    <source>
        <strain evidence="2">SMH2392-1A</strain>
    </source>
</reference>
<accession>A0AA40E0H3</accession>
<protein>
    <submittedName>
        <fullName evidence="2">Uncharacterized protein</fullName>
    </submittedName>
</protein>
<name>A0AA40E0H3_9PEZI</name>
<organism evidence="2 3">
    <name type="scientific">Lasiosphaeria miniovina</name>
    <dbReference type="NCBI Taxonomy" id="1954250"/>
    <lineage>
        <taxon>Eukaryota</taxon>
        <taxon>Fungi</taxon>
        <taxon>Dikarya</taxon>
        <taxon>Ascomycota</taxon>
        <taxon>Pezizomycotina</taxon>
        <taxon>Sordariomycetes</taxon>
        <taxon>Sordariomycetidae</taxon>
        <taxon>Sordariales</taxon>
        <taxon>Lasiosphaeriaceae</taxon>
        <taxon>Lasiosphaeria</taxon>
    </lineage>
</organism>
<comment type="caution">
    <text evidence="2">The sequence shown here is derived from an EMBL/GenBank/DDBJ whole genome shotgun (WGS) entry which is preliminary data.</text>
</comment>
<dbReference type="GeneID" id="85324916"/>
<dbReference type="RefSeq" id="XP_060298404.1">
    <property type="nucleotide sequence ID" value="XM_060441646.1"/>
</dbReference>
<dbReference type="Proteomes" id="UP001172101">
    <property type="component" value="Unassembled WGS sequence"/>
</dbReference>
<dbReference type="PANTHER" id="PTHR36681">
    <property type="entry name" value="NUCLEAR GTPASE, GERMINAL CENTER-ASSOCIATED, TANDEM DUPLICATE 3"/>
    <property type="match status" value="1"/>
</dbReference>
<proteinExistence type="predicted"/>
<feature type="region of interest" description="Disordered" evidence="1">
    <location>
        <begin position="1"/>
        <end position="35"/>
    </location>
</feature>
<keyword evidence="3" id="KW-1185">Reference proteome</keyword>
<dbReference type="PANTHER" id="PTHR36681:SF3">
    <property type="entry name" value="NUCLEAR GTPASE, GERMINAL CENTER-ASSOCIATED, TANDEM DUPLICATE 3"/>
    <property type="match status" value="1"/>
</dbReference>